<dbReference type="Proteomes" id="UP000287296">
    <property type="component" value="Unassembled WGS sequence"/>
</dbReference>
<dbReference type="GO" id="GO:0015074">
    <property type="term" value="P:DNA integration"/>
    <property type="evidence" value="ECO:0007669"/>
    <property type="project" value="InterPro"/>
</dbReference>
<evidence type="ECO:0000259" key="2">
    <source>
        <dbReference type="PROSITE" id="PS51898"/>
    </source>
</evidence>
<protein>
    <recommendedName>
        <fullName evidence="2">Tyr recombinase domain-containing protein</fullName>
    </recommendedName>
</protein>
<name>A0A429X0F7_SIMTE</name>
<dbReference type="EMBL" id="QYTW02000055">
    <property type="protein sequence ID" value="RST56922.1"/>
    <property type="molecule type" value="Genomic_DNA"/>
</dbReference>
<dbReference type="PROSITE" id="PS51898">
    <property type="entry name" value="TYR_RECOMBINASE"/>
    <property type="match status" value="1"/>
</dbReference>
<dbReference type="InterPro" id="IPR002104">
    <property type="entry name" value="Integrase_catalytic"/>
</dbReference>
<proteinExistence type="predicted"/>
<accession>A0A429X0F7</accession>
<sequence>MEKEELTLLLDIEAKKGLGMDSLSYTGMRMGELVTLKWKDIDFDDPAISITKTYHNPTKTTL</sequence>
<dbReference type="Gene3D" id="1.10.443.10">
    <property type="entry name" value="Intergrase catalytic core"/>
    <property type="match status" value="1"/>
</dbReference>
<evidence type="ECO:0000256" key="1">
    <source>
        <dbReference type="ARBA" id="ARBA00023172"/>
    </source>
</evidence>
<evidence type="ECO:0000313" key="4">
    <source>
        <dbReference type="Proteomes" id="UP000287296"/>
    </source>
</evidence>
<dbReference type="GO" id="GO:0003677">
    <property type="term" value="F:DNA binding"/>
    <property type="evidence" value="ECO:0007669"/>
    <property type="project" value="InterPro"/>
</dbReference>
<reference evidence="3 4" key="1">
    <citation type="submission" date="2018-12" db="EMBL/GenBank/DDBJ databases">
        <authorList>
            <person name="Sun L."/>
            <person name="Chen Z."/>
        </authorList>
    </citation>
    <scope>NUCLEOTIDE SEQUENCE [LARGE SCALE GENOMIC DNA]</scope>
    <source>
        <strain evidence="3 4">LMG 29736</strain>
    </source>
</reference>
<dbReference type="SUPFAM" id="SSF56349">
    <property type="entry name" value="DNA breaking-rejoining enzymes"/>
    <property type="match status" value="1"/>
</dbReference>
<dbReference type="InterPro" id="IPR011010">
    <property type="entry name" value="DNA_brk_join_enz"/>
</dbReference>
<feature type="domain" description="Tyr recombinase" evidence="2">
    <location>
        <begin position="1"/>
        <end position="62"/>
    </location>
</feature>
<gene>
    <name evidence="3" type="ORF">D5F11_025540</name>
</gene>
<dbReference type="InterPro" id="IPR013762">
    <property type="entry name" value="Integrase-like_cat_sf"/>
</dbReference>
<dbReference type="GO" id="GO:0006310">
    <property type="term" value="P:DNA recombination"/>
    <property type="evidence" value="ECO:0007669"/>
    <property type="project" value="UniProtKB-KW"/>
</dbReference>
<dbReference type="Pfam" id="PF00589">
    <property type="entry name" value="Phage_integrase"/>
    <property type="match status" value="1"/>
</dbReference>
<dbReference type="AlphaFoldDB" id="A0A429X0F7"/>
<comment type="caution">
    <text evidence="3">The sequence shown here is derived from an EMBL/GenBank/DDBJ whole genome shotgun (WGS) entry which is preliminary data.</text>
</comment>
<evidence type="ECO:0000313" key="3">
    <source>
        <dbReference type="EMBL" id="RST56922.1"/>
    </source>
</evidence>
<organism evidence="3 4">
    <name type="scientific">Siminovitchia terrae</name>
    <name type="common">Bacillus terrae</name>
    <dbReference type="NCBI Taxonomy" id="1914933"/>
    <lineage>
        <taxon>Bacteria</taxon>
        <taxon>Bacillati</taxon>
        <taxon>Bacillota</taxon>
        <taxon>Bacilli</taxon>
        <taxon>Bacillales</taxon>
        <taxon>Bacillaceae</taxon>
        <taxon>Siminovitchia</taxon>
    </lineage>
</organism>
<keyword evidence="1" id="KW-0233">DNA recombination</keyword>